<comment type="pathway">
    <text evidence="2">Glycan metabolism.</text>
</comment>
<evidence type="ECO:0000256" key="6">
    <source>
        <dbReference type="ARBA" id="ARBA00022692"/>
    </source>
</evidence>
<evidence type="ECO:0000256" key="8">
    <source>
        <dbReference type="ARBA" id="ARBA00022989"/>
    </source>
</evidence>
<evidence type="ECO:0000256" key="11">
    <source>
        <dbReference type="ARBA" id="ARBA00023253"/>
    </source>
</evidence>
<organism evidence="14 15">
    <name type="scientific">Canna indica</name>
    <name type="common">Indian-shot</name>
    <dbReference type="NCBI Taxonomy" id="4628"/>
    <lineage>
        <taxon>Eukaryota</taxon>
        <taxon>Viridiplantae</taxon>
        <taxon>Streptophyta</taxon>
        <taxon>Embryophyta</taxon>
        <taxon>Tracheophyta</taxon>
        <taxon>Spermatophyta</taxon>
        <taxon>Magnoliopsida</taxon>
        <taxon>Liliopsida</taxon>
        <taxon>Zingiberales</taxon>
        <taxon>Cannaceae</taxon>
        <taxon>Canna</taxon>
    </lineage>
</organism>
<evidence type="ECO:0000313" key="14">
    <source>
        <dbReference type="EMBL" id="WOL04619.1"/>
    </source>
</evidence>
<dbReference type="InterPro" id="IPR019378">
    <property type="entry name" value="GDP-Fuc_O-FucTrfase"/>
</dbReference>
<comment type="similarity">
    <text evidence="3">Belongs to the glycosyltransferase GT106 family.</text>
</comment>
<evidence type="ECO:0000256" key="9">
    <source>
        <dbReference type="ARBA" id="ARBA00023136"/>
    </source>
</evidence>
<dbReference type="GO" id="GO:0016020">
    <property type="term" value="C:membrane"/>
    <property type="evidence" value="ECO:0007669"/>
    <property type="project" value="UniProtKB-SubCell"/>
</dbReference>
<dbReference type="GO" id="GO:0005737">
    <property type="term" value="C:cytoplasm"/>
    <property type="evidence" value="ECO:0007669"/>
    <property type="project" value="TreeGrafter"/>
</dbReference>
<keyword evidence="10" id="KW-0325">Glycoprotein</keyword>
<dbReference type="Proteomes" id="UP001327560">
    <property type="component" value="Chromosome 4"/>
</dbReference>
<keyword evidence="9" id="KW-0472">Membrane</keyword>
<keyword evidence="11" id="KW-0294">Fucose metabolism</keyword>
<gene>
    <name evidence="14" type="ORF">Cni_G13341</name>
</gene>
<evidence type="ECO:0000256" key="7">
    <source>
        <dbReference type="ARBA" id="ARBA00022968"/>
    </source>
</evidence>
<keyword evidence="7" id="KW-0735">Signal-anchor</keyword>
<keyword evidence="5" id="KW-0808">Transferase</keyword>
<keyword evidence="4" id="KW-0328">Glycosyltransferase</keyword>
<accession>A0AAQ3QBF1</accession>
<comment type="subcellular location">
    <subcellularLocation>
        <location evidence="1">Membrane</location>
        <topology evidence="1">Single-pass type II membrane protein</topology>
    </subcellularLocation>
</comment>
<proteinExistence type="inferred from homology"/>
<evidence type="ECO:0000256" key="3">
    <source>
        <dbReference type="ARBA" id="ARBA00007737"/>
    </source>
</evidence>
<evidence type="ECO:0000256" key="4">
    <source>
        <dbReference type="ARBA" id="ARBA00022676"/>
    </source>
</evidence>
<keyword evidence="8" id="KW-1133">Transmembrane helix</keyword>
<keyword evidence="6" id="KW-0812">Transmembrane</keyword>
<evidence type="ECO:0000256" key="10">
    <source>
        <dbReference type="ARBA" id="ARBA00023180"/>
    </source>
</evidence>
<evidence type="ECO:0000256" key="2">
    <source>
        <dbReference type="ARBA" id="ARBA00004881"/>
    </source>
</evidence>
<evidence type="ECO:0000256" key="1">
    <source>
        <dbReference type="ARBA" id="ARBA00004606"/>
    </source>
</evidence>
<sequence>MRFSYFSESPSYLAKRLEIWAQFFAIANRVQQFESDRSIAYMRGAELSKLELTRIVASGELPDYCPCVGLFMHYNSYGLLHTFVCFASSTWLPLMGESCFEASRDERRHRPSSPLRKISSRTGLLRHSLLLKALDAPSDARIYWAGCEPFGGQKALLPLRRAFPDLYNMETIPLPSEPEPITNKSSLLATVDYIICEQSDVFMASHGGNMARLLRGHRAFAGHRMFIMPNKRQMIPYFLDTSLPASKFNRVVKELHQGSQGQPEVRIDKVDKDVTTYLVPEYMCNGTSLRSE</sequence>
<dbReference type="Pfam" id="PF10250">
    <property type="entry name" value="O-FucT"/>
    <property type="match status" value="1"/>
</dbReference>
<protein>
    <recommendedName>
        <fullName evidence="13">O-fucosyltransferase family protein</fullName>
    </recommendedName>
</protein>
<evidence type="ECO:0000256" key="12">
    <source>
        <dbReference type="ARBA" id="ARBA00023277"/>
    </source>
</evidence>
<keyword evidence="15" id="KW-1185">Reference proteome</keyword>
<reference evidence="14 15" key="1">
    <citation type="submission" date="2023-10" db="EMBL/GenBank/DDBJ databases">
        <title>Chromosome-scale genome assembly provides insights into flower coloration mechanisms of Canna indica.</title>
        <authorList>
            <person name="Li C."/>
        </authorList>
    </citation>
    <scope>NUCLEOTIDE SEQUENCE [LARGE SCALE GENOMIC DNA]</scope>
    <source>
        <tissue evidence="14">Flower</tissue>
    </source>
</reference>
<name>A0AAQ3QBF1_9LILI</name>
<dbReference type="GO" id="GO:0016757">
    <property type="term" value="F:glycosyltransferase activity"/>
    <property type="evidence" value="ECO:0007669"/>
    <property type="project" value="UniProtKB-KW"/>
</dbReference>
<dbReference type="PANTHER" id="PTHR31741:SF106">
    <property type="entry name" value="(WILD MALAYSIAN BANANA) HYPOTHETICAL PROTEIN"/>
    <property type="match status" value="1"/>
</dbReference>
<evidence type="ECO:0000256" key="5">
    <source>
        <dbReference type="ARBA" id="ARBA00022679"/>
    </source>
</evidence>
<evidence type="ECO:0000256" key="13">
    <source>
        <dbReference type="ARBA" id="ARBA00030350"/>
    </source>
</evidence>
<evidence type="ECO:0000313" key="15">
    <source>
        <dbReference type="Proteomes" id="UP001327560"/>
    </source>
</evidence>
<dbReference type="GO" id="GO:0006004">
    <property type="term" value="P:fucose metabolic process"/>
    <property type="evidence" value="ECO:0007669"/>
    <property type="project" value="UniProtKB-KW"/>
</dbReference>
<dbReference type="EMBL" id="CP136893">
    <property type="protein sequence ID" value="WOL04619.1"/>
    <property type="molecule type" value="Genomic_DNA"/>
</dbReference>
<dbReference type="AlphaFoldDB" id="A0AAQ3QBF1"/>
<keyword evidence="12" id="KW-0119">Carbohydrate metabolism</keyword>
<dbReference type="PANTHER" id="PTHR31741">
    <property type="entry name" value="OS02G0726500 PROTEIN-RELATED"/>
    <property type="match status" value="1"/>
</dbReference>